<dbReference type="InterPro" id="IPR049065">
    <property type="entry name" value="Nakanori"/>
</dbReference>
<evidence type="ECO:0000313" key="1">
    <source>
        <dbReference type="EMBL" id="KAH7533997.1"/>
    </source>
</evidence>
<proteinExistence type="predicted"/>
<evidence type="ECO:0008006" key="3">
    <source>
        <dbReference type="Google" id="ProtNLM"/>
    </source>
</evidence>
<organism evidence="1 2">
    <name type="scientific">Ziziphus jujuba var. spinosa</name>
    <dbReference type="NCBI Taxonomy" id="714518"/>
    <lineage>
        <taxon>Eukaryota</taxon>
        <taxon>Viridiplantae</taxon>
        <taxon>Streptophyta</taxon>
        <taxon>Embryophyta</taxon>
        <taxon>Tracheophyta</taxon>
        <taxon>Spermatophyta</taxon>
        <taxon>Magnoliopsida</taxon>
        <taxon>eudicotyledons</taxon>
        <taxon>Gunneridae</taxon>
        <taxon>Pentapetalae</taxon>
        <taxon>rosids</taxon>
        <taxon>fabids</taxon>
        <taxon>Rosales</taxon>
        <taxon>Rhamnaceae</taxon>
        <taxon>Paliureae</taxon>
        <taxon>Ziziphus</taxon>
    </lineage>
</organism>
<dbReference type="PANTHER" id="PTHR36482">
    <property type="entry name" value="OSJNBA0024J22.15 PROTEIN"/>
    <property type="match status" value="1"/>
</dbReference>
<dbReference type="PANTHER" id="PTHR36482:SF5">
    <property type="entry name" value="23 KDA JASMONATE-INDUCED PROTEIN-LIKE"/>
    <property type="match status" value="1"/>
</dbReference>
<evidence type="ECO:0000313" key="2">
    <source>
        <dbReference type="Proteomes" id="UP000813462"/>
    </source>
</evidence>
<reference evidence="1" key="1">
    <citation type="journal article" date="2021" name="Front. Plant Sci.">
        <title>Chromosome-Scale Genome Assembly for Chinese Sour Jujube and Insights Into Its Genome Evolution and Domestication Signature.</title>
        <authorList>
            <person name="Shen L.-Y."/>
            <person name="Luo H."/>
            <person name="Wang X.-L."/>
            <person name="Wang X.-M."/>
            <person name="Qiu X.-J."/>
            <person name="Liu H."/>
            <person name="Zhou S.-S."/>
            <person name="Jia K.-H."/>
            <person name="Nie S."/>
            <person name="Bao Y.-T."/>
            <person name="Zhang R.-G."/>
            <person name="Yun Q.-Z."/>
            <person name="Chai Y.-H."/>
            <person name="Lu J.-Y."/>
            <person name="Li Y."/>
            <person name="Zhao S.-W."/>
            <person name="Mao J.-F."/>
            <person name="Jia S.-G."/>
            <person name="Mao Y.-M."/>
        </authorList>
    </citation>
    <scope>NUCLEOTIDE SEQUENCE</scope>
    <source>
        <strain evidence="1">AT0</strain>
        <tissue evidence="1">Leaf</tissue>
    </source>
</reference>
<dbReference type="EMBL" id="JAEACU010000004">
    <property type="protein sequence ID" value="KAH7533997.1"/>
    <property type="molecule type" value="Genomic_DNA"/>
</dbReference>
<dbReference type="Pfam" id="PF21230">
    <property type="entry name" value="Nakanori"/>
    <property type="match status" value="2"/>
</dbReference>
<dbReference type="Proteomes" id="UP000813462">
    <property type="component" value="Unassembled WGS sequence"/>
</dbReference>
<dbReference type="Gene3D" id="2.60.270.50">
    <property type="match status" value="2"/>
</dbReference>
<comment type="caution">
    <text evidence="1">The sequence shown here is derived from an EMBL/GenBank/DDBJ whole genome shotgun (WGS) entry which is preliminary data.</text>
</comment>
<gene>
    <name evidence="1" type="ORF">FEM48_Zijuj04G0191000</name>
</gene>
<accession>A0A978VLM8</accession>
<name>A0A978VLM8_ZIZJJ</name>
<sequence>MAGNVFGDPITDEDVKILHPEKTDITRKDRAEVAFLNINSKGRDANAKTFVKNLKERYGNGISALCMIFNATGDTLTYSGKHDWHGHIYESPYPAKIQNGQWGAFLHVHPSWFAGSESAVAYTEIREGHHYETDHWDYIQSLLESQSTHYEDTWNGCYSMVTIGEGTSPEFVGIMTLEGNVFGNPVTDEVVKELYPGKEVTRKLKAEVAFEFINSGGKDVDAKNFVYGLKDKYGNGISAKCMIYNATGDTVTYSGKKDWHGHIYESPYPAKIQNGQWGAFLHVHPSWFAGSESAIIYRGFNGDGQLCDWMQSWGIPYVEIREGHHYETDHWDYIKSLLESQSTKFEDIWNGCQSHVTIGEGTSPEFVGIMSLEGVTTK</sequence>
<dbReference type="AlphaFoldDB" id="A0A978VLM8"/>
<protein>
    <recommendedName>
        <fullName evidence="3">23 kDa jasmonate-induced protein-like</fullName>
    </recommendedName>
</protein>
<dbReference type="InterPro" id="IPR053085">
    <property type="entry name" value="Jasmonate-induced_protein"/>
</dbReference>